<reference evidence="9 10" key="1">
    <citation type="journal article" date="2016" name="Genome Announc.">
        <title>Genome Sequence of Madurella mycetomatis mm55, Isolated from a Human Mycetoma Case in Sudan.</title>
        <authorList>
            <person name="Smit S."/>
            <person name="Derks M.F."/>
            <person name="Bervoets S."/>
            <person name="Fahal A."/>
            <person name="van Leeuwen W."/>
            <person name="van Belkum A."/>
            <person name="van de Sande W.W."/>
        </authorList>
    </citation>
    <scope>NUCLEOTIDE SEQUENCE [LARGE SCALE GENOMIC DNA]</scope>
    <source>
        <strain evidence="10">mm55</strain>
    </source>
</reference>
<dbReference type="AlphaFoldDB" id="A0A175VSE1"/>
<comment type="caution">
    <text evidence="9">The sequence shown here is derived from an EMBL/GenBank/DDBJ whole genome shotgun (WGS) entry which is preliminary data.</text>
</comment>
<dbReference type="PANTHER" id="PTHR23501">
    <property type="entry name" value="MAJOR FACILITATOR SUPERFAMILY"/>
    <property type="match status" value="1"/>
</dbReference>
<evidence type="ECO:0000256" key="4">
    <source>
        <dbReference type="ARBA" id="ARBA00022989"/>
    </source>
</evidence>
<evidence type="ECO:0000313" key="10">
    <source>
        <dbReference type="Proteomes" id="UP000078237"/>
    </source>
</evidence>
<gene>
    <name evidence="9" type="ORF">MMYC01_208556</name>
</gene>
<dbReference type="Pfam" id="PF07690">
    <property type="entry name" value="MFS_1"/>
    <property type="match status" value="1"/>
</dbReference>
<feature type="transmembrane region" description="Helical" evidence="7">
    <location>
        <begin position="71"/>
        <end position="96"/>
    </location>
</feature>
<feature type="transmembrane region" description="Helical" evidence="7">
    <location>
        <begin position="156"/>
        <end position="176"/>
    </location>
</feature>
<evidence type="ECO:0000313" key="9">
    <source>
        <dbReference type="EMBL" id="KXX74293.1"/>
    </source>
</evidence>
<feature type="non-terminal residue" evidence="9">
    <location>
        <position position="1"/>
    </location>
</feature>
<evidence type="ECO:0000256" key="7">
    <source>
        <dbReference type="SAM" id="Phobius"/>
    </source>
</evidence>
<evidence type="ECO:0000256" key="1">
    <source>
        <dbReference type="ARBA" id="ARBA00004141"/>
    </source>
</evidence>
<keyword evidence="3 7" id="KW-0812">Transmembrane</keyword>
<proteinExistence type="predicted"/>
<dbReference type="GO" id="GO:0022857">
    <property type="term" value="F:transmembrane transporter activity"/>
    <property type="evidence" value="ECO:0007669"/>
    <property type="project" value="InterPro"/>
</dbReference>
<comment type="subcellular location">
    <subcellularLocation>
        <location evidence="1">Membrane</location>
        <topology evidence="1">Multi-pass membrane protein</topology>
    </subcellularLocation>
</comment>
<dbReference type="InterPro" id="IPR011701">
    <property type="entry name" value="MFS"/>
</dbReference>
<evidence type="ECO:0000256" key="3">
    <source>
        <dbReference type="ARBA" id="ARBA00022692"/>
    </source>
</evidence>
<evidence type="ECO:0000256" key="6">
    <source>
        <dbReference type="ARBA" id="ARBA00023180"/>
    </source>
</evidence>
<dbReference type="Gene3D" id="1.20.1720.10">
    <property type="entry name" value="Multidrug resistance protein D"/>
    <property type="match status" value="1"/>
</dbReference>
<dbReference type="InterPro" id="IPR036259">
    <property type="entry name" value="MFS_trans_sf"/>
</dbReference>
<feature type="transmembrane region" description="Helical" evidence="7">
    <location>
        <begin position="102"/>
        <end position="120"/>
    </location>
</feature>
<evidence type="ECO:0000259" key="8">
    <source>
        <dbReference type="PROSITE" id="PS50850"/>
    </source>
</evidence>
<keyword evidence="10" id="KW-1185">Reference proteome</keyword>
<protein>
    <submittedName>
        <fullName evidence="9">MFS-type transporter YusP</fullName>
    </submittedName>
</protein>
<dbReference type="STRING" id="100816.A0A175VSE1"/>
<accession>A0A175VSE1</accession>
<evidence type="ECO:0000256" key="2">
    <source>
        <dbReference type="ARBA" id="ARBA00022448"/>
    </source>
</evidence>
<sequence>SLACLHRALLAIFYPAVDATIITTALPTITRVIGGGHDYVWAANSFLYASTVPQPFFGQVSNVFGQRNPMLAAVALFASGSGIAGTATSLAMLIAARTIQGLGIGVLYVLSDIIICDMAVKGTSPLTPGVYFLPFALVIILFGGLTGLFMSKTGLYIPLQWLSFTLSAIGVGLFMLDENSSQAT</sequence>
<keyword evidence="5 7" id="KW-0472">Membrane</keyword>
<name>A0A175VSE1_9PEZI</name>
<dbReference type="InterPro" id="IPR020846">
    <property type="entry name" value="MFS_dom"/>
</dbReference>
<feature type="transmembrane region" description="Helical" evidence="7">
    <location>
        <begin position="132"/>
        <end position="150"/>
    </location>
</feature>
<dbReference type="GO" id="GO:0005886">
    <property type="term" value="C:plasma membrane"/>
    <property type="evidence" value="ECO:0007669"/>
    <property type="project" value="TreeGrafter"/>
</dbReference>
<dbReference type="EMBL" id="LCTW02000367">
    <property type="protein sequence ID" value="KXX74293.1"/>
    <property type="molecule type" value="Genomic_DNA"/>
</dbReference>
<dbReference type="PROSITE" id="PS50850">
    <property type="entry name" value="MFS"/>
    <property type="match status" value="1"/>
</dbReference>
<evidence type="ECO:0000256" key="5">
    <source>
        <dbReference type="ARBA" id="ARBA00023136"/>
    </source>
</evidence>
<keyword evidence="2" id="KW-0813">Transport</keyword>
<organism evidence="9 10">
    <name type="scientific">Madurella mycetomatis</name>
    <dbReference type="NCBI Taxonomy" id="100816"/>
    <lineage>
        <taxon>Eukaryota</taxon>
        <taxon>Fungi</taxon>
        <taxon>Dikarya</taxon>
        <taxon>Ascomycota</taxon>
        <taxon>Pezizomycotina</taxon>
        <taxon>Sordariomycetes</taxon>
        <taxon>Sordariomycetidae</taxon>
        <taxon>Sordariales</taxon>
        <taxon>Sordariales incertae sedis</taxon>
        <taxon>Madurella</taxon>
    </lineage>
</organism>
<keyword evidence="6" id="KW-0325">Glycoprotein</keyword>
<dbReference type="VEuPathDB" id="FungiDB:MMYC01_208556"/>
<dbReference type="SUPFAM" id="SSF103473">
    <property type="entry name" value="MFS general substrate transporter"/>
    <property type="match status" value="1"/>
</dbReference>
<feature type="domain" description="Major facilitator superfamily (MFS) profile" evidence="8">
    <location>
        <begin position="4"/>
        <end position="184"/>
    </location>
</feature>
<keyword evidence="4 7" id="KW-1133">Transmembrane helix</keyword>
<dbReference type="PANTHER" id="PTHR23501:SF187">
    <property type="entry name" value="MAJOR FACILITATOR SUPERFAMILY (MFS) PROFILE DOMAIN-CONTAINING PROTEIN"/>
    <property type="match status" value="1"/>
</dbReference>
<dbReference type="Proteomes" id="UP000078237">
    <property type="component" value="Unassembled WGS sequence"/>
</dbReference>
<dbReference type="OrthoDB" id="10021397at2759"/>